<feature type="chain" id="PRO_5015168120" evidence="1">
    <location>
        <begin position="20"/>
        <end position="42"/>
    </location>
</feature>
<sequence length="42" mass="4607">MIGLAICLIYFSVIQPSLSTYTASSIFLLQEGNKKGKLRSTL</sequence>
<organism evidence="2">
    <name type="scientific">Rhizophora mucronata</name>
    <name type="common">Asiatic mangrove</name>
    <dbReference type="NCBI Taxonomy" id="61149"/>
    <lineage>
        <taxon>Eukaryota</taxon>
        <taxon>Viridiplantae</taxon>
        <taxon>Streptophyta</taxon>
        <taxon>Embryophyta</taxon>
        <taxon>Tracheophyta</taxon>
        <taxon>Spermatophyta</taxon>
        <taxon>Magnoliopsida</taxon>
        <taxon>eudicotyledons</taxon>
        <taxon>Gunneridae</taxon>
        <taxon>Pentapetalae</taxon>
        <taxon>rosids</taxon>
        <taxon>fabids</taxon>
        <taxon>Malpighiales</taxon>
        <taxon>Rhizophoraceae</taxon>
        <taxon>Rhizophora</taxon>
    </lineage>
</organism>
<name>A0A2P2IT86_RHIMU</name>
<keyword evidence="1" id="KW-0732">Signal</keyword>
<evidence type="ECO:0000313" key="2">
    <source>
        <dbReference type="EMBL" id="MBW84407.1"/>
    </source>
</evidence>
<feature type="signal peptide" evidence="1">
    <location>
        <begin position="1"/>
        <end position="19"/>
    </location>
</feature>
<reference evidence="2" key="1">
    <citation type="submission" date="2018-02" db="EMBL/GenBank/DDBJ databases">
        <title>Rhizophora mucronata_Transcriptome.</title>
        <authorList>
            <person name="Meera S.P."/>
            <person name="Sreeshan A."/>
            <person name="Augustine A."/>
        </authorList>
    </citation>
    <scope>NUCLEOTIDE SEQUENCE</scope>
    <source>
        <tissue evidence="2">Leaf</tissue>
    </source>
</reference>
<accession>A0A2P2IT86</accession>
<evidence type="ECO:0000256" key="1">
    <source>
        <dbReference type="SAM" id="SignalP"/>
    </source>
</evidence>
<dbReference type="AlphaFoldDB" id="A0A2P2IT86"/>
<dbReference type="EMBL" id="GGEC01003924">
    <property type="protein sequence ID" value="MBW84407.1"/>
    <property type="molecule type" value="Transcribed_RNA"/>
</dbReference>
<protein>
    <submittedName>
        <fullName evidence="2">Uncharacterized protein</fullName>
    </submittedName>
</protein>
<proteinExistence type="predicted"/>